<proteinExistence type="predicted"/>
<name>A0A1Y5SN24_9PROT</name>
<keyword evidence="2" id="KW-1185">Reference proteome</keyword>
<dbReference type="OrthoDB" id="5430236at2"/>
<protein>
    <recommendedName>
        <fullName evidence="3">VWA domain-containing protein</fullName>
    </recommendedName>
</protein>
<dbReference type="Proteomes" id="UP000193200">
    <property type="component" value="Unassembled WGS sequence"/>
</dbReference>
<dbReference type="InParanoid" id="A0A1Y5SN24"/>
<reference evidence="1 2" key="1">
    <citation type="submission" date="2017-03" db="EMBL/GenBank/DDBJ databases">
        <authorList>
            <person name="Afonso C.L."/>
            <person name="Miller P.J."/>
            <person name="Scott M.A."/>
            <person name="Spackman E."/>
            <person name="Goraichik I."/>
            <person name="Dimitrov K.M."/>
            <person name="Suarez D.L."/>
            <person name="Swayne D.E."/>
        </authorList>
    </citation>
    <scope>NUCLEOTIDE SEQUENCE [LARGE SCALE GENOMIC DNA]</scope>
    <source>
        <strain evidence="1 2">CECT 7691</strain>
    </source>
</reference>
<evidence type="ECO:0000313" key="2">
    <source>
        <dbReference type="Proteomes" id="UP000193200"/>
    </source>
</evidence>
<organism evidence="1 2">
    <name type="scientific">Oceanibacterium hippocampi</name>
    <dbReference type="NCBI Taxonomy" id="745714"/>
    <lineage>
        <taxon>Bacteria</taxon>
        <taxon>Pseudomonadati</taxon>
        <taxon>Pseudomonadota</taxon>
        <taxon>Alphaproteobacteria</taxon>
        <taxon>Sneathiellales</taxon>
        <taxon>Sneathiellaceae</taxon>
        <taxon>Oceanibacterium</taxon>
    </lineage>
</organism>
<dbReference type="AlphaFoldDB" id="A0A1Y5SN24"/>
<dbReference type="SUPFAM" id="SSF53300">
    <property type="entry name" value="vWA-like"/>
    <property type="match status" value="1"/>
</dbReference>
<gene>
    <name evidence="1" type="ORF">OCH7691_01761</name>
</gene>
<sequence>MAREVAPKGAKSSRNEVDAFLDKLATLPPTGAAGRGRLMFALDATASRQATWDRACHQQAEMFTAAAELGGLDVKLLFYRGFGECKATPWVASAESMIGYMQRVRCLGGQTQIGRVLNKTIKETEAKRVNALIFVGDCMEEDVDELCHLAGKLGMLGVPIFLFHEGPDPIARAAFEQMARLSGGAYCPFDGASAGALRELLRAVAVYAAGGRKALEDLSRKQGGAPLMIARQIK</sequence>
<dbReference type="InterPro" id="IPR036465">
    <property type="entry name" value="vWFA_dom_sf"/>
</dbReference>
<accession>A0A1Y5SN24</accession>
<evidence type="ECO:0000313" key="1">
    <source>
        <dbReference type="EMBL" id="SLN41522.1"/>
    </source>
</evidence>
<evidence type="ECO:0008006" key="3">
    <source>
        <dbReference type="Google" id="ProtNLM"/>
    </source>
</evidence>
<dbReference type="RefSeq" id="WP_085882977.1">
    <property type="nucleotide sequence ID" value="NZ_FWFR01000001.1"/>
</dbReference>
<dbReference type="EMBL" id="FWFR01000001">
    <property type="protein sequence ID" value="SLN41522.1"/>
    <property type="molecule type" value="Genomic_DNA"/>
</dbReference>